<organism evidence="6 7">
    <name type="scientific">Aliishimia ponticola</name>
    <dbReference type="NCBI Taxonomy" id="2499833"/>
    <lineage>
        <taxon>Bacteria</taxon>
        <taxon>Pseudomonadati</taxon>
        <taxon>Pseudomonadota</taxon>
        <taxon>Alphaproteobacteria</taxon>
        <taxon>Rhodobacterales</taxon>
        <taxon>Paracoccaceae</taxon>
        <taxon>Aliishimia</taxon>
    </lineage>
</organism>
<dbReference type="Proteomes" id="UP000306602">
    <property type="component" value="Unassembled WGS sequence"/>
</dbReference>
<feature type="transmembrane region" description="Helical" evidence="4">
    <location>
        <begin position="47"/>
        <end position="65"/>
    </location>
</feature>
<comment type="caution">
    <text evidence="6">The sequence shown here is derived from an EMBL/GenBank/DDBJ whole genome shotgun (WGS) entry which is preliminary data.</text>
</comment>
<dbReference type="InterPro" id="IPR007667">
    <property type="entry name" value="Hypoxia_induced_domain"/>
</dbReference>
<accession>A0A4S4N789</accession>
<evidence type="ECO:0000256" key="4">
    <source>
        <dbReference type="SAM" id="Phobius"/>
    </source>
</evidence>
<sequence length="68" mass="7260">MTQDILFYVILAVCFGVVVILALGLGSFAKGGKDSAKFSNKMMRYRIIAQAVAVLLIVILVALRGTGN</sequence>
<keyword evidence="1 4" id="KW-0812">Transmembrane</keyword>
<evidence type="ECO:0000313" key="6">
    <source>
        <dbReference type="EMBL" id="THH35026.1"/>
    </source>
</evidence>
<protein>
    <submittedName>
        <fullName evidence="6">Twin transmembrane helix small protein</fullName>
    </submittedName>
</protein>
<feature type="transmembrane region" description="Helical" evidence="4">
    <location>
        <begin position="6"/>
        <end position="26"/>
    </location>
</feature>
<gene>
    <name evidence="6" type="ORF">E4Z66_14430</name>
</gene>
<keyword evidence="2 4" id="KW-1133">Transmembrane helix</keyword>
<dbReference type="EMBL" id="SRKY01000004">
    <property type="protein sequence ID" value="THH35026.1"/>
    <property type="molecule type" value="Genomic_DNA"/>
</dbReference>
<dbReference type="PROSITE" id="PS51503">
    <property type="entry name" value="HIG1"/>
    <property type="match status" value="1"/>
</dbReference>
<evidence type="ECO:0000256" key="1">
    <source>
        <dbReference type="ARBA" id="ARBA00022692"/>
    </source>
</evidence>
<evidence type="ECO:0000259" key="5">
    <source>
        <dbReference type="PROSITE" id="PS51503"/>
    </source>
</evidence>
<evidence type="ECO:0000313" key="7">
    <source>
        <dbReference type="Proteomes" id="UP000306602"/>
    </source>
</evidence>
<evidence type="ECO:0000256" key="2">
    <source>
        <dbReference type="ARBA" id="ARBA00022989"/>
    </source>
</evidence>
<feature type="domain" description="HIG1" evidence="5">
    <location>
        <begin position="1"/>
        <end position="68"/>
    </location>
</feature>
<name>A0A4S4N789_9RHOB</name>
<dbReference type="Gene3D" id="6.10.140.1320">
    <property type="match status" value="1"/>
</dbReference>
<dbReference type="RefSeq" id="WP_136463759.1">
    <property type="nucleotide sequence ID" value="NZ_SRKY01000004.1"/>
</dbReference>
<dbReference type="Pfam" id="PF04588">
    <property type="entry name" value="HIG_1_N"/>
    <property type="match status" value="1"/>
</dbReference>
<dbReference type="AlphaFoldDB" id="A0A4S4N789"/>
<evidence type="ECO:0000256" key="3">
    <source>
        <dbReference type="ARBA" id="ARBA00023136"/>
    </source>
</evidence>
<dbReference type="NCBIfam" id="NF033233">
    <property type="entry name" value="twin_helix"/>
    <property type="match status" value="1"/>
</dbReference>
<dbReference type="OrthoDB" id="7284889at2"/>
<reference evidence="6 7" key="1">
    <citation type="submission" date="2019-04" db="EMBL/GenBank/DDBJ databases">
        <title>Shimia ponticola sp. nov., isolated from seawater.</title>
        <authorList>
            <person name="Kim Y.-O."/>
            <person name="Yoon J.-H."/>
        </authorList>
    </citation>
    <scope>NUCLEOTIDE SEQUENCE [LARGE SCALE GENOMIC DNA]</scope>
    <source>
        <strain evidence="6 7">MYP11</strain>
    </source>
</reference>
<keyword evidence="3 4" id="KW-0472">Membrane</keyword>
<keyword evidence="7" id="KW-1185">Reference proteome</keyword>
<proteinExistence type="predicted"/>